<keyword evidence="6" id="KW-1185">Reference proteome</keyword>
<feature type="compositionally biased region" description="Basic and acidic residues" evidence="3">
    <location>
        <begin position="59"/>
        <end position="72"/>
    </location>
</feature>
<sequence>MRILWSRSRSRALFTRQWSSRPGSEDGSQTGSRPGSQSGSRPGSQTGSRPGSQKGSRRGSQDGSRHGSEEVSRPGSQDGSGPPTLNPPEETGLARERRPSKTPGESSVFLFPGQGSQFVGMGRGLLKYPKVKEMFSAAEQILGYDLLSLCLRGPEEQLMRTVHCQPAVFVTSLAAVERLNHENPKAVETCVAAAGFSVGEFAALVFSGAMDFAQALYVVKVRAEAMQAASERAAGGMLSVLGRPQAQYRQACLQAQEHCRGLGLDRPVCNVATFLFPDGRVIAGHKQALDFLQQNSRRLHFARCSPLPVGGAFHTPLMESACEPLRDVLRQVEVRRPEINVYSNVDGKRYMHAGHVRRQLALQLVSPVKWEQTLHEVYERTQGRGFPHTYEVGPGRQLGAALQRCNLKAYRSYTHVDVVAPDNEE</sequence>
<dbReference type="Proteomes" id="UP000694546">
    <property type="component" value="Chromosome 19"/>
</dbReference>
<evidence type="ECO:0000313" key="5">
    <source>
        <dbReference type="Ensembl" id="ENSGMOP00000010063.2"/>
    </source>
</evidence>
<feature type="domain" description="Malonyl-CoA:ACP transacylase (MAT)" evidence="4">
    <location>
        <begin position="110"/>
        <end position="423"/>
    </location>
</feature>
<dbReference type="Pfam" id="PF00698">
    <property type="entry name" value="Acyl_transf_1"/>
    <property type="match status" value="1"/>
</dbReference>
<dbReference type="Ensembl" id="ENSGMOT00000010334.2">
    <property type="protein sequence ID" value="ENSGMOP00000010063.2"/>
    <property type="gene ID" value="ENSGMOG00000009417.2"/>
</dbReference>
<dbReference type="GO" id="GO:0006633">
    <property type="term" value="P:fatty acid biosynthetic process"/>
    <property type="evidence" value="ECO:0007669"/>
    <property type="project" value="UniProtKB-UniPathway"/>
</dbReference>
<dbReference type="InterPro" id="IPR014043">
    <property type="entry name" value="Acyl_transferase_dom"/>
</dbReference>
<dbReference type="Gene3D" id="3.30.70.250">
    <property type="entry name" value="Malonyl-CoA ACP transacylase, ACP-binding"/>
    <property type="match status" value="1"/>
</dbReference>
<dbReference type="OrthoDB" id="541883at2759"/>
<dbReference type="GeneTree" id="ENSGT00390000013715"/>
<evidence type="ECO:0000256" key="3">
    <source>
        <dbReference type="SAM" id="MobiDB-lite"/>
    </source>
</evidence>
<dbReference type="GO" id="GO:0004314">
    <property type="term" value="F:[acyl-carrier-protein] S-malonyltransferase activity"/>
    <property type="evidence" value="ECO:0007669"/>
    <property type="project" value="UniProtKB-EC"/>
</dbReference>
<evidence type="ECO:0000256" key="1">
    <source>
        <dbReference type="ARBA" id="ARBA00005194"/>
    </source>
</evidence>
<dbReference type="GeneID" id="115532379"/>
<dbReference type="RefSeq" id="XP_030198009.1">
    <property type="nucleotide sequence ID" value="XM_030342149.1"/>
</dbReference>
<protein>
    <submittedName>
        <fullName evidence="5">Malonyl-CoA-acyl carrier protein transacylase</fullName>
    </submittedName>
</protein>
<comment type="catalytic activity">
    <reaction evidence="2">
        <text>holo-[ACP] + malonyl-CoA = malonyl-[ACP] + CoA</text>
        <dbReference type="Rhea" id="RHEA:41792"/>
        <dbReference type="Rhea" id="RHEA-COMP:9623"/>
        <dbReference type="Rhea" id="RHEA-COMP:9685"/>
        <dbReference type="ChEBI" id="CHEBI:57287"/>
        <dbReference type="ChEBI" id="CHEBI:57384"/>
        <dbReference type="ChEBI" id="CHEBI:64479"/>
        <dbReference type="ChEBI" id="CHEBI:78449"/>
        <dbReference type="EC" id="2.3.1.39"/>
    </reaction>
    <physiologicalReaction direction="left-to-right" evidence="2">
        <dbReference type="Rhea" id="RHEA:41793"/>
    </physiologicalReaction>
</comment>
<dbReference type="SUPFAM" id="SSF52151">
    <property type="entry name" value="FabD/lysophospholipase-like"/>
    <property type="match status" value="1"/>
</dbReference>
<feature type="region of interest" description="Disordered" evidence="3">
    <location>
        <begin position="1"/>
        <end position="109"/>
    </location>
</feature>
<dbReference type="Gene3D" id="3.40.366.10">
    <property type="entry name" value="Malonyl-Coenzyme A Acyl Carrier Protein, domain 2"/>
    <property type="match status" value="1"/>
</dbReference>
<accession>A0A8C4ZB30</accession>
<reference evidence="5" key="2">
    <citation type="submission" date="2025-09" db="UniProtKB">
        <authorList>
            <consortium name="Ensembl"/>
        </authorList>
    </citation>
    <scope>IDENTIFICATION</scope>
</reference>
<gene>
    <name evidence="5" type="primary">MCAT</name>
</gene>
<organism evidence="5 6">
    <name type="scientific">Gadus morhua</name>
    <name type="common">Atlantic cod</name>
    <dbReference type="NCBI Taxonomy" id="8049"/>
    <lineage>
        <taxon>Eukaryota</taxon>
        <taxon>Metazoa</taxon>
        <taxon>Chordata</taxon>
        <taxon>Craniata</taxon>
        <taxon>Vertebrata</taxon>
        <taxon>Euteleostomi</taxon>
        <taxon>Actinopterygii</taxon>
        <taxon>Neopterygii</taxon>
        <taxon>Teleostei</taxon>
        <taxon>Neoteleostei</taxon>
        <taxon>Acanthomorphata</taxon>
        <taxon>Zeiogadaria</taxon>
        <taxon>Gadariae</taxon>
        <taxon>Gadiformes</taxon>
        <taxon>Gadoidei</taxon>
        <taxon>Gadidae</taxon>
        <taxon>Gadus</taxon>
    </lineage>
</organism>
<dbReference type="InterPro" id="IPR001227">
    <property type="entry name" value="Ac_transferase_dom_sf"/>
</dbReference>
<dbReference type="PANTHER" id="PTHR47170">
    <property type="entry name" value="MALONYL-COA ACP TRANSACYLASE, ACP-BINDING"/>
    <property type="match status" value="1"/>
</dbReference>
<dbReference type="InterPro" id="IPR016035">
    <property type="entry name" value="Acyl_Trfase/lysoPLipase"/>
</dbReference>
<proteinExistence type="predicted"/>
<reference evidence="5" key="1">
    <citation type="submission" date="2025-08" db="UniProtKB">
        <authorList>
            <consortium name="Ensembl"/>
        </authorList>
    </citation>
    <scope>IDENTIFICATION</scope>
</reference>
<dbReference type="SUPFAM" id="SSF55048">
    <property type="entry name" value="Probable ACP-binding domain of malonyl-CoA ACP transacylase"/>
    <property type="match status" value="1"/>
</dbReference>
<feature type="compositionally biased region" description="Low complexity" evidence="3">
    <location>
        <begin position="27"/>
        <end position="52"/>
    </location>
</feature>
<dbReference type="InterPro" id="IPR016036">
    <property type="entry name" value="Malonyl_transacylase_ACP-bd"/>
</dbReference>
<dbReference type="GO" id="GO:0005739">
    <property type="term" value="C:mitochondrion"/>
    <property type="evidence" value="ECO:0007669"/>
    <property type="project" value="UniProtKB-SubCell"/>
</dbReference>
<evidence type="ECO:0000259" key="4">
    <source>
        <dbReference type="SMART" id="SM00827"/>
    </source>
</evidence>
<comment type="pathway">
    <text evidence="1">Lipid metabolism; fatty acid biosynthesis.</text>
</comment>
<evidence type="ECO:0000256" key="2">
    <source>
        <dbReference type="ARBA" id="ARBA00048404"/>
    </source>
</evidence>
<dbReference type="OMA" id="AANYNCP"/>
<dbReference type="UniPathway" id="UPA00094"/>
<evidence type="ECO:0000313" key="6">
    <source>
        <dbReference type="Proteomes" id="UP000694546"/>
    </source>
</evidence>
<dbReference type="AlphaFoldDB" id="A0A8C4ZB30"/>
<dbReference type="SMART" id="SM00827">
    <property type="entry name" value="PKS_AT"/>
    <property type="match status" value="1"/>
</dbReference>
<dbReference type="InterPro" id="IPR052760">
    <property type="entry name" value="Mitochondrial_malonyltrans"/>
</dbReference>
<dbReference type="PANTHER" id="PTHR47170:SF2">
    <property type="entry name" value="MALONYL-COA:ACP TRANSACYLASE (MAT) DOMAIN-CONTAINING PROTEIN"/>
    <property type="match status" value="1"/>
</dbReference>
<name>A0A8C4ZB30_GADMO</name>